<organism evidence="7 8">
    <name type="scientific">Papiliotrema laurentii</name>
    <name type="common">Cryptococcus laurentii</name>
    <dbReference type="NCBI Taxonomy" id="5418"/>
    <lineage>
        <taxon>Eukaryota</taxon>
        <taxon>Fungi</taxon>
        <taxon>Dikarya</taxon>
        <taxon>Basidiomycota</taxon>
        <taxon>Agaricomycotina</taxon>
        <taxon>Tremellomycetes</taxon>
        <taxon>Tremellales</taxon>
        <taxon>Rhynchogastremaceae</taxon>
        <taxon>Papiliotrema</taxon>
    </lineage>
</organism>
<dbReference type="AlphaFoldDB" id="A0AAD9FSC2"/>
<feature type="coiled-coil region" evidence="4">
    <location>
        <begin position="405"/>
        <end position="527"/>
    </location>
</feature>
<evidence type="ECO:0000256" key="2">
    <source>
        <dbReference type="ARBA" id="ARBA00018687"/>
    </source>
</evidence>
<comment type="similarity">
    <text evidence="1">Belongs to the SMC family. SMC5 subfamily.</text>
</comment>
<feature type="coiled-coil region" evidence="4">
    <location>
        <begin position="786"/>
        <end position="860"/>
    </location>
</feature>
<feature type="compositionally biased region" description="Basic and acidic residues" evidence="5">
    <location>
        <begin position="69"/>
        <end position="81"/>
    </location>
</feature>
<dbReference type="InterPro" id="IPR027417">
    <property type="entry name" value="P-loop_NTPase"/>
</dbReference>
<dbReference type="InterPro" id="IPR003395">
    <property type="entry name" value="RecF/RecN/SMC_N"/>
</dbReference>
<evidence type="ECO:0000256" key="3">
    <source>
        <dbReference type="ARBA" id="ARBA00023054"/>
    </source>
</evidence>
<gene>
    <name evidence="7" type="ORF">DB88DRAFT_483617</name>
</gene>
<keyword evidence="8" id="KW-1185">Reference proteome</keyword>
<feature type="compositionally biased region" description="Polar residues" evidence="5">
    <location>
        <begin position="56"/>
        <end position="68"/>
    </location>
</feature>
<feature type="compositionally biased region" description="Acidic residues" evidence="5">
    <location>
        <begin position="96"/>
        <end position="112"/>
    </location>
</feature>
<evidence type="ECO:0000313" key="7">
    <source>
        <dbReference type="EMBL" id="KAK1925337.1"/>
    </source>
</evidence>
<evidence type="ECO:0000259" key="6">
    <source>
        <dbReference type="Pfam" id="PF02463"/>
    </source>
</evidence>
<keyword evidence="3 4" id="KW-0175">Coiled coil</keyword>
<proteinExistence type="inferred from homology"/>
<feature type="coiled-coil region" evidence="4">
    <location>
        <begin position="988"/>
        <end position="1025"/>
    </location>
</feature>
<evidence type="ECO:0000256" key="1">
    <source>
        <dbReference type="ARBA" id="ARBA00010171"/>
    </source>
</evidence>
<comment type="caution">
    <text evidence="7">The sequence shown here is derived from an EMBL/GenBank/DDBJ whole genome shotgun (WGS) entry which is preliminary data.</text>
</comment>
<dbReference type="GO" id="GO:0005634">
    <property type="term" value="C:nucleus"/>
    <property type="evidence" value="ECO:0007669"/>
    <property type="project" value="TreeGrafter"/>
</dbReference>
<dbReference type="EMBL" id="JAODAN010000003">
    <property type="protein sequence ID" value="KAK1925337.1"/>
    <property type="molecule type" value="Genomic_DNA"/>
</dbReference>
<dbReference type="Proteomes" id="UP001182556">
    <property type="component" value="Unassembled WGS sequence"/>
</dbReference>
<evidence type="ECO:0000313" key="8">
    <source>
        <dbReference type="Proteomes" id="UP001182556"/>
    </source>
</evidence>
<dbReference type="PANTHER" id="PTHR45916:SF1">
    <property type="entry name" value="STRUCTURAL MAINTENANCE OF CHROMOSOMES PROTEIN 5"/>
    <property type="match status" value="1"/>
</dbReference>
<feature type="compositionally biased region" description="Acidic residues" evidence="5">
    <location>
        <begin position="42"/>
        <end position="55"/>
    </location>
</feature>
<sequence>MGRRDSPEAGPSRRRRMTTSDSEEEVVRRSKRRKTPQKIIDETPDGDSDLEDLNSDPDTGNVVDSQQSPERHKAQERDRQRRANVQHHHGERDSDLEGDGEVDGQEEEDDEIPTGGTIGQVEFRPEYDRDEDGFVAGSITRIKCKGFMTYDFIEFAPGPHLNMILGPNGTGKSTIAAAIAIGLGFPPKVMGRANDLKSYVKQGTEQAETEIELKNTRGKRNIVIKRRFTRDDDKSEWFLNGIPSTKRAIVEIVADFGVQANNLCSFLAQDKVADFAKMAPEKVLEETIKAAGDPRLTKWHRALIDKGEKARMLESTLETETATRDNLQVKVDQMAPEVAHFHQRKEQELQREILECLVWVAEVTALQKEYTSRRTYRSELKERKRRVTMKRKPLYDLQTRQQNVQKEVETRARDAEDRLKGYQRHFSNAKRRFDDAIRETNQVTEDLKELKKKLKKIETEKEDCRRRIETAKRILEAPREELDEQIAMKRREKRDLQERQRAAERDYITLQTENRESEDRLKDIRSQIEIRATKLAQLDSLELLKEQIARDQDGSINWLLDWLEKNEHKLEAKVHKPPMISVNVRDRDLAWQIEACTSLAQRKTFICESKRDYDVLVRLLNGQYGPRRDSKNRQQRAGQIRFNVQHVEVSDETVNPRRPCTTEQLARLGFNGFAVDLVDAAPAVIAYLNGAAKLHMAAISRQPGNKIDSDEVAKYNIPTYVTSTDINRVNKSNYGKRDAQITSFPPVPARAFHHVVDKAAIEQIAKEKGELMTRLQEEEGPGLERKQRMEKALKKSSEMKKEMETLETEHRALTSQLSKYHSAQQDYDMSTKKLEELEKRKSSEEQIAKLRAERVKLAQKVLKPIQDFSAAGKESVDTMDELIVNGFGQLQAQINCSAISEKVDQGDIEIEEVDREIHDVDQEVDRLKHKHNQALVRSQEAVRGRPREILSIVKERSKDVGTPQEVRTQLDAVIADLEMSAGVDHNFVARYERLQKDLERSVELVKKQERDLSTLKAQINKILSQFDPALNCLVDVVSAKFSAAFEKVGCSGEVKIDRRDLDFANWGIRILVSYRDGEGLQVLTASRQSGGERALATVTYIMSLSEMARTPFSLVDEINQGMDQIAERNVHNQLVEVTCAPDAGQYFLITPKLLTDLRYNERMKVLIVNNGSWLPDGMNRKMQWGNLASCLKKYRNSIAAH</sequence>
<evidence type="ECO:0000256" key="4">
    <source>
        <dbReference type="SAM" id="Coils"/>
    </source>
</evidence>
<feature type="domain" description="RecF/RecN/SMC N-terminal" evidence="6">
    <location>
        <begin position="139"/>
        <end position="1150"/>
    </location>
</feature>
<reference evidence="7" key="1">
    <citation type="submission" date="2023-02" db="EMBL/GenBank/DDBJ databases">
        <title>Identification and recombinant expression of a fungal hydrolase from Papiliotrema laurentii that hydrolyzes apple cutin and clears colloidal polyester polyurethane.</title>
        <authorList>
            <consortium name="DOE Joint Genome Institute"/>
            <person name="Roman V.A."/>
            <person name="Bojanowski C."/>
            <person name="Crable B.R."/>
            <person name="Wagner D.N."/>
            <person name="Hung C.S."/>
            <person name="Nadeau L.J."/>
            <person name="Schratz L."/>
            <person name="Haridas S."/>
            <person name="Pangilinan J."/>
            <person name="Lipzen A."/>
            <person name="Na H."/>
            <person name="Yan M."/>
            <person name="Ng V."/>
            <person name="Grigoriev I.V."/>
            <person name="Spatafora J.W."/>
            <person name="Barlow D."/>
            <person name="Biffinger J."/>
            <person name="Kelley-Loughnane N."/>
            <person name="Varaljay V.A."/>
            <person name="Crookes-Goodson W.J."/>
        </authorList>
    </citation>
    <scope>NUCLEOTIDE SEQUENCE</scope>
    <source>
        <strain evidence="7">5307AH</strain>
    </source>
</reference>
<protein>
    <recommendedName>
        <fullName evidence="2">Structural maintenance of chromosomes protein 5</fullName>
    </recommendedName>
</protein>
<evidence type="ECO:0000256" key="5">
    <source>
        <dbReference type="SAM" id="MobiDB-lite"/>
    </source>
</evidence>
<accession>A0AAD9FSC2</accession>
<dbReference type="PANTHER" id="PTHR45916">
    <property type="entry name" value="STRUCTURAL MAINTENANCE OF CHROMOSOMES PROTEIN 5"/>
    <property type="match status" value="1"/>
</dbReference>
<dbReference type="Gene3D" id="3.40.50.300">
    <property type="entry name" value="P-loop containing nucleotide triphosphate hydrolases"/>
    <property type="match status" value="2"/>
</dbReference>
<dbReference type="GO" id="GO:0030915">
    <property type="term" value="C:Smc5-Smc6 complex"/>
    <property type="evidence" value="ECO:0007669"/>
    <property type="project" value="TreeGrafter"/>
</dbReference>
<dbReference type="GO" id="GO:0000724">
    <property type="term" value="P:double-strand break repair via homologous recombination"/>
    <property type="evidence" value="ECO:0007669"/>
    <property type="project" value="TreeGrafter"/>
</dbReference>
<dbReference type="GO" id="GO:0003697">
    <property type="term" value="F:single-stranded DNA binding"/>
    <property type="evidence" value="ECO:0007669"/>
    <property type="project" value="TreeGrafter"/>
</dbReference>
<dbReference type="Pfam" id="PF02463">
    <property type="entry name" value="SMC_N"/>
    <property type="match status" value="1"/>
</dbReference>
<feature type="region of interest" description="Disordered" evidence="5">
    <location>
        <begin position="1"/>
        <end position="126"/>
    </location>
</feature>
<name>A0AAD9FSC2_PAPLA</name>
<dbReference type="SUPFAM" id="SSF52540">
    <property type="entry name" value="P-loop containing nucleoside triphosphate hydrolases"/>
    <property type="match status" value="1"/>
</dbReference>